<accession>A0A0R2LEC6</accession>
<protein>
    <submittedName>
        <fullName evidence="2">Uncharacterized protein</fullName>
    </submittedName>
</protein>
<organism evidence="2 3">
    <name type="scientific">Companilactobacillus kimchiensis</name>
    <dbReference type="NCBI Taxonomy" id="993692"/>
    <lineage>
        <taxon>Bacteria</taxon>
        <taxon>Bacillati</taxon>
        <taxon>Bacillota</taxon>
        <taxon>Bacilli</taxon>
        <taxon>Lactobacillales</taxon>
        <taxon>Lactobacillaceae</taxon>
        <taxon>Companilactobacillus</taxon>
    </lineage>
</organism>
<dbReference type="AlphaFoldDB" id="A0A0R2LEC6"/>
<evidence type="ECO:0000313" key="2">
    <source>
        <dbReference type="EMBL" id="KRO00180.1"/>
    </source>
</evidence>
<evidence type="ECO:0000256" key="1">
    <source>
        <dbReference type="SAM" id="Phobius"/>
    </source>
</evidence>
<dbReference type="RefSeq" id="WP_057880071.1">
    <property type="nucleotide sequence ID" value="NZ_JQCF01000004.1"/>
</dbReference>
<dbReference type="EMBL" id="JQCF01000004">
    <property type="protein sequence ID" value="KRO00180.1"/>
    <property type="molecule type" value="Genomic_DNA"/>
</dbReference>
<comment type="caution">
    <text evidence="2">The sequence shown here is derived from an EMBL/GenBank/DDBJ whole genome shotgun (WGS) entry which is preliminary data.</text>
</comment>
<gene>
    <name evidence="2" type="ORF">IV57_GL001831</name>
</gene>
<feature type="transmembrane region" description="Helical" evidence="1">
    <location>
        <begin position="39"/>
        <end position="56"/>
    </location>
</feature>
<dbReference type="OrthoDB" id="2316276at2"/>
<feature type="transmembrane region" description="Helical" evidence="1">
    <location>
        <begin position="16"/>
        <end position="33"/>
    </location>
</feature>
<keyword evidence="1" id="KW-0812">Transmembrane</keyword>
<proteinExistence type="predicted"/>
<sequence>MTDTIEFGKRINHRPITISLILSFIAGALGFITNIKISILSFLSVLFLLLCVYFPINLRTLFGHWQLENHGISYYKMNSYRDKLKLILFPNSVDFQFISFSQIKSFQVIERETTYSLSDILTIKPAKQSYFPWARKPFLLKLELNKSDIYLDLSFDQLHDSKNTLYRLSNVLKVLDQKIN</sequence>
<evidence type="ECO:0000313" key="3">
    <source>
        <dbReference type="Proteomes" id="UP000051006"/>
    </source>
</evidence>
<keyword evidence="3" id="KW-1185">Reference proteome</keyword>
<dbReference type="Proteomes" id="UP000051006">
    <property type="component" value="Unassembled WGS sequence"/>
</dbReference>
<dbReference type="STRING" id="993692.IV57_GL001831"/>
<name>A0A0R2LEC6_9LACO</name>
<keyword evidence="1" id="KW-0472">Membrane</keyword>
<dbReference type="PATRIC" id="fig|993692.3.peg.1859"/>
<keyword evidence="1" id="KW-1133">Transmembrane helix</keyword>
<reference evidence="2 3" key="1">
    <citation type="journal article" date="2015" name="Genome Announc.">
        <title>Expanding the biotechnology potential of lactobacilli through comparative genomics of 213 strains and associated genera.</title>
        <authorList>
            <person name="Sun Z."/>
            <person name="Harris H.M."/>
            <person name="McCann A."/>
            <person name="Guo C."/>
            <person name="Argimon S."/>
            <person name="Zhang W."/>
            <person name="Yang X."/>
            <person name="Jeffery I.B."/>
            <person name="Cooney J.C."/>
            <person name="Kagawa T.F."/>
            <person name="Liu W."/>
            <person name="Song Y."/>
            <person name="Salvetti E."/>
            <person name="Wrobel A."/>
            <person name="Rasinkangas P."/>
            <person name="Parkhill J."/>
            <person name="Rea M.C."/>
            <person name="O'Sullivan O."/>
            <person name="Ritari J."/>
            <person name="Douillard F.P."/>
            <person name="Paul Ross R."/>
            <person name="Yang R."/>
            <person name="Briner A.E."/>
            <person name="Felis G.E."/>
            <person name="de Vos W.M."/>
            <person name="Barrangou R."/>
            <person name="Klaenhammer T.R."/>
            <person name="Caufield P.W."/>
            <person name="Cui Y."/>
            <person name="Zhang H."/>
            <person name="O'Toole P.W."/>
        </authorList>
    </citation>
    <scope>NUCLEOTIDE SEQUENCE [LARGE SCALE GENOMIC DNA]</scope>
    <source>
        <strain evidence="2 3">DSM 24716</strain>
    </source>
</reference>